<protein>
    <submittedName>
        <fullName evidence="1">Uncharacterized protein</fullName>
    </submittedName>
</protein>
<organism evidence="1">
    <name type="scientific">Arion vulgaris</name>
    <dbReference type="NCBI Taxonomy" id="1028688"/>
    <lineage>
        <taxon>Eukaryota</taxon>
        <taxon>Metazoa</taxon>
        <taxon>Spiralia</taxon>
        <taxon>Lophotrochozoa</taxon>
        <taxon>Mollusca</taxon>
        <taxon>Gastropoda</taxon>
        <taxon>Heterobranchia</taxon>
        <taxon>Euthyneura</taxon>
        <taxon>Panpulmonata</taxon>
        <taxon>Eupulmonata</taxon>
        <taxon>Stylommatophora</taxon>
        <taxon>Helicina</taxon>
        <taxon>Arionoidea</taxon>
        <taxon>Arionidae</taxon>
        <taxon>Arion</taxon>
    </lineage>
</organism>
<proteinExistence type="predicted"/>
<dbReference type="AlphaFoldDB" id="A0A0B6Y4X5"/>
<feature type="non-terminal residue" evidence="1">
    <location>
        <position position="1"/>
    </location>
</feature>
<gene>
    <name evidence="1" type="primary">ORF11086</name>
</gene>
<accession>A0A0B6Y4X5</accession>
<feature type="non-terminal residue" evidence="1">
    <location>
        <position position="186"/>
    </location>
</feature>
<reference evidence="1" key="1">
    <citation type="submission" date="2014-12" db="EMBL/GenBank/DDBJ databases">
        <title>Insight into the proteome of Arion vulgaris.</title>
        <authorList>
            <person name="Aradska J."/>
            <person name="Bulat T."/>
            <person name="Smidak R."/>
            <person name="Sarate P."/>
            <person name="Gangsoo J."/>
            <person name="Sialana F."/>
            <person name="Bilban M."/>
            <person name="Lubec G."/>
        </authorList>
    </citation>
    <scope>NUCLEOTIDE SEQUENCE</scope>
    <source>
        <tissue evidence="1">Skin</tissue>
    </source>
</reference>
<sequence length="186" mass="20866">KLQAGGSAVLKSVKRIWGQLEEIEKAQNKKAQVVRDVVGKLAKSVEDYQTNMSHELVHGVTRLNLFRSILRDVESAIHRSKSSLKSQKSGVSKTHSEHYLILLDHLSKLDVDLNSFFNVYNNLQGYVPKLDDVNHIVEEISKISVCTRNVDQFMENKDVVSSMIKSLLDDLHGTCDSDSDTSLEGN</sequence>
<dbReference type="EMBL" id="HACG01003685">
    <property type="protein sequence ID" value="CEK50550.1"/>
    <property type="molecule type" value="Transcribed_RNA"/>
</dbReference>
<name>A0A0B6Y4X5_9EUPU</name>
<evidence type="ECO:0000313" key="1">
    <source>
        <dbReference type="EMBL" id="CEK50550.1"/>
    </source>
</evidence>